<protein>
    <submittedName>
        <fullName evidence="1">Uncharacterized protein</fullName>
    </submittedName>
</protein>
<gene>
    <name evidence="1" type="ORF">CPT_Miami_068</name>
</gene>
<name>A0A873WFS5_9CAUD</name>
<evidence type="ECO:0000313" key="2">
    <source>
        <dbReference type="Proteomes" id="UP000662782"/>
    </source>
</evidence>
<dbReference type="EMBL" id="MT701590">
    <property type="protein sequence ID" value="QPB09163.1"/>
    <property type="molecule type" value="Genomic_DNA"/>
</dbReference>
<dbReference type="Proteomes" id="UP000662782">
    <property type="component" value="Segment"/>
</dbReference>
<reference evidence="1 2" key="1">
    <citation type="submission" date="2020-07" db="EMBL/GenBank/DDBJ databases">
        <title>Complete genome sequence of Klebsiella pneumoniae phage Miami.</title>
        <authorList>
            <person name="Mora D.A."/>
            <person name="Lessor L."/>
            <person name="Gill J."/>
            <person name="Liu M."/>
        </authorList>
    </citation>
    <scope>NUCLEOTIDE SEQUENCE [LARGE SCALE GENOMIC DNA]</scope>
</reference>
<proteinExistence type="predicted"/>
<organism evidence="1 2">
    <name type="scientific">Klebsiella phage Miami</name>
    <dbReference type="NCBI Taxonomy" id="2767581"/>
    <lineage>
        <taxon>Viruses</taxon>
        <taxon>Duplodnaviria</taxon>
        <taxon>Heunggongvirae</taxon>
        <taxon>Uroviricota</taxon>
        <taxon>Caudoviricetes</taxon>
        <taxon>Chimalliviridae</taxon>
        <taxon>Miamivirus</taxon>
        <taxon>Miamivirus miami</taxon>
    </lineage>
</organism>
<accession>A0A873WFS5</accession>
<evidence type="ECO:0000313" key="1">
    <source>
        <dbReference type="EMBL" id="QPB09163.1"/>
    </source>
</evidence>
<keyword evidence="2" id="KW-1185">Reference proteome</keyword>
<sequence length="108" mass="12095">MRIIKIVTVFVDATMEEIKAIVKQHVERNLYEDHILEYKEGSAVFLVAENQAGLVATSLQGAFDNSEYTPRSTLTDTDKGLIVLRYTKLTGDLRASNGTRNQAKAMFN</sequence>